<comment type="similarity">
    <text evidence="1 2">Belongs to the nucleosome assembly protein (NAP) family.</text>
</comment>
<dbReference type="EMBL" id="ML014162">
    <property type="protein sequence ID" value="RKP01755.1"/>
    <property type="molecule type" value="Genomic_DNA"/>
</dbReference>
<sequence>GAFGGDMLGMLQSHLSNLVADEGNAYSETVMRRIRALKNLQDQARVIDSEFAREARELDKRFAVKYAPLYEQRAKIVSGEVEPTEAECEREDSSDEEADYDLAPSDAEEEAPRTDGTNADAKPKKAAKKEDTPEEKAVKGIPRFWLEVLRNCPATTDLITERDEPILAFLTDIRFHYHTEDHGFTLTFAFAENPYFTNKQLEKKYVLVSNESEKGGFAIVYDHAEGTEIHWNEGKNPGQTVQIKKQRHKQTAKVRTVKKTAACPTFFSFFAPPTPADAGDEEFIAERLEDDFDVGDFLKDKVIAHAIDWYTGKALDDLEEEEDADLYDDDMDSDEFEQSDEDD</sequence>
<dbReference type="Gene3D" id="3.30.1120.90">
    <property type="entry name" value="Nucleosome assembly protein"/>
    <property type="match status" value="1"/>
</dbReference>
<gene>
    <name evidence="4" type="ORF">CXG81DRAFT_11609</name>
</gene>
<organism evidence="4 5">
    <name type="scientific">Caulochytrium protostelioides</name>
    <dbReference type="NCBI Taxonomy" id="1555241"/>
    <lineage>
        <taxon>Eukaryota</taxon>
        <taxon>Fungi</taxon>
        <taxon>Fungi incertae sedis</taxon>
        <taxon>Chytridiomycota</taxon>
        <taxon>Chytridiomycota incertae sedis</taxon>
        <taxon>Chytridiomycetes</taxon>
        <taxon>Caulochytriales</taxon>
        <taxon>Caulochytriaceae</taxon>
        <taxon>Caulochytrium</taxon>
    </lineage>
</organism>
<name>A0A4P9X900_9FUNG</name>
<feature type="region of interest" description="Disordered" evidence="3">
    <location>
        <begin position="78"/>
        <end position="135"/>
    </location>
</feature>
<dbReference type="OrthoDB" id="27325at2759"/>
<feature type="compositionally biased region" description="Acidic residues" evidence="3">
    <location>
        <begin position="82"/>
        <end position="100"/>
    </location>
</feature>
<evidence type="ECO:0000313" key="4">
    <source>
        <dbReference type="EMBL" id="RKP01755.1"/>
    </source>
</evidence>
<proteinExistence type="inferred from homology"/>
<evidence type="ECO:0008006" key="6">
    <source>
        <dbReference type="Google" id="ProtNLM"/>
    </source>
</evidence>
<dbReference type="GO" id="GO:0006334">
    <property type="term" value="P:nucleosome assembly"/>
    <property type="evidence" value="ECO:0007669"/>
    <property type="project" value="InterPro"/>
</dbReference>
<dbReference type="InterPro" id="IPR037231">
    <property type="entry name" value="NAP-like_sf"/>
</dbReference>
<feature type="non-terminal residue" evidence="4">
    <location>
        <position position="1"/>
    </location>
</feature>
<protein>
    <recommendedName>
        <fullName evidence="6">Nucleosome assembly protein</fullName>
    </recommendedName>
</protein>
<dbReference type="PANTHER" id="PTHR11875">
    <property type="entry name" value="TESTIS-SPECIFIC Y-ENCODED PROTEIN"/>
    <property type="match status" value="1"/>
</dbReference>
<dbReference type="AlphaFoldDB" id="A0A4P9X900"/>
<evidence type="ECO:0000256" key="2">
    <source>
        <dbReference type="RuleBase" id="RU003876"/>
    </source>
</evidence>
<reference evidence="5" key="1">
    <citation type="journal article" date="2018" name="Nat. Microbiol.">
        <title>Leveraging single-cell genomics to expand the fungal tree of life.</title>
        <authorList>
            <person name="Ahrendt S.R."/>
            <person name="Quandt C.A."/>
            <person name="Ciobanu D."/>
            <person name="Clum A."/>
            <person name="Salamov A."/>
            <person name="Andreopoulos B."/>
            <person name="Cheng J.F."/>
            <person name="Woyke T."/>
            <person name="Pelin A."/>
            <person name="Henrissat B."/>
            <person name="Reynolds N.K."/>
            <person name="Benny G.L."/>
            <person name="Smith M.E."/>
            <person name="James T.Y."/>
            <person name="Grigoriev I.V."/>
        </authorList>
    </citation>
    <scope>NUCLEOTIDE SEQUENCE [LARGE SCALE GENOMIC DNA]</scope>
    <source>
        <strain evidence="5">ATCC 52028</strain>
    </source>
</reference>
<dbReference type="Proteomes" id="UP000274922">
    <property type="component" value="Unassembled WGS sequence"/>
</dbReference>
<dbReference type="Gene3D" id="1.20.5.1500">
    <property type="match status" value="1"/>
</dbReference>
<dbReference type="STRING" id="1555241.A0A4P9X900"/>
<dbReference type="InterPro" id="IPR002164">
    <property type="entry name" value="NAP_family"/>
</dbReference>
<evidence type="ECO:0000256" key="1">
    <source>
        <dbReference type="ARBA" id="ARBA00009947"/>
    </source>
</evidence>
<dbReference type="GO" id="GO:0005634">
    <property type="term" value="C:nucleus"/>
    <property type="evidence" value="ECO:0007669"/>
    <property type="project" value="InterPro"/>
</dbReference>
<accession>A0A4P9X900</accession>
<evidence type="ECO:0000256" key="3">
    <source>
        <dbReference type="SAM" id="MobiDB-lite"/>
    </source>
</evidence>
<dbReference type="Pfam" id="PF00956">
    <property type="entry name" value="NAP"/>
    <property type="match status" value="1"/>
</dbReference>
<feature type="region of interest" description="Disordered" evidence="3">
    <location>
        <begin position="320"/>
        <end position="343"/>
    </location>
</feature>
<dbReference type="SUPFAM" id="SSF143113">
    <property type="entry name" value="NAP-like"/>
    <property type="match status" value="1"/>
</dbReference>
<evidence type="ECO:0000313" key="5">
    <source>
        <dbReference type="Proteomes" id="UP000274922"/>
    </source>
</evidence>
<keyword evidence="5" id="KW-1185">Reference proteome</keyword>